<accession>X0WJS4</accession>
<reference evidence="1" key="1">
    <citation type="journal article" date="2014" name="Front. Microbiol.">
        <title>High frequency of phylogenetically diverse reductive dehalogenase-homologous genes in deep subseafloor sedimentary metagenomes.</title>
        <authorList>
            <person name="Kawai M."/>
            <person name="Futagami T."/>
            <person name="Toyoda A."/>
            <person name="Takaki Y."/>
            <person name="Nishi S."/>
            <person name="Hori S."/>
            <person name="Arai W."/>
            <person name="Tsubouchi T."/>
            <person name="Morono Y."/>
            <person name="Uchiyama I."/>
            <person name="Ito T."/>
            <person name="Fujiyama A."/>
            <person name="Inagaki F."/>
            <person name="Takami H."/>
        </authorList>
    </citation>
    <scope>NUCLEOTIDE SEQUENCE</scope>
    <source>
        <strain evidence="1">Expedition CK06-06</strain>
    </source>
</reference>
<name>X0WJS4_9ZZZZ</name>
<dbReference type="EMBL" id="BARS01040001">
    <property type="protein sequence ID" value="GAG30910.1"/>
    <property type="molecule type" value="Genomic_DNA"/>
</dbReference>
<comment type="caution">
    <text evidence="1">The sequence shown here is derived from an EMBL/GenBank/DDBJ whole genome shotgun (WGS) entry which is preliminary data.</text>
</comment>
<organism evidence="1">
    <name type="scientific">marine sediment metagenome</name>
    <dbReference type="NCBI Taxonomy" id="412755"/>
    <lineage>
        <taxon>unclassified sequences</taxon>
        <taxon>metagenomes</taxon>
        <taxon>ecological metagenomes</taxon>
    </lineage>
</organism>
<protein>
    <submittedName>
        <fullName evidence="1">Uncharacterized protein</fullName>
    </submittedName>
</protein>
<gene>
    <name evidence="1" type="ORF">S01H1_61035</name>
</gene>
<sequence>GIRRKYSGIERRIKNQIERRESLPKKINLFNRIKENDLVRLSDEKKLFFDWLKMNAIWAKREIIEIVKPYYHNLRDVNKFVKSILTGRTYVRRKDDVLYIDFPYQKSQKRHEALTQLCKYLNSHGEIDLGFDYHLFIFGIQEIH</sequence>
<evidence type="ECO:0000313" key="1">
    <source>
        <dbReference type="EMBL" id="GAG30910.1"/>
    </source>
</evidence>
<feature type="non-terminal residue" evidence="1">
    <location>
        <position position="1"/>
    </location>
</feature>
<proteinExistence type="predicted"/>
<dbReference type="AlphaFoldDB" id="X0WJS4"/>